<comment type="caution">
    <text evidence="2">The sequence shown here is derived from an EMBL/GenBank/DDBJ whole genome shotgun (WGS) entry which is preliminary data.</text>
</comment>
<organism evidence="2 3">
    <name type="scientific">Sesamum alatum</name>
    <dbReference type="NCBI Taxonomy" id="300844"/>
    <lineage>
        <taxon>Eukaryota</taxon>
        <taxon>Viridiplantae</taxon>
        <taxon>Streptophyta</taxon>
        <taxon>Embryophyta</taxon>
        <taxon>Tracheophyta</taxon>
        <taxon>Spermatophyta</taxon>
        <taxon>Magnoliopsida</taxon>
        <taxon>eudicotyledons</taxon>
        <taxon>Gunneridae</taxon>
        <taxon>Pentapetalae</taxon>
        <taxon>asterids</taxon>
        <taxon>lamiids</taxon>
        <taxon>Lamiales</taxon>
        <taxon>Pedaliaceae</taxon>
        <taxon>Sesamum</taxon>
    </lineage>
</organism>
<protein>
    <submittedName>
        <fullName evidence="2">Uncharacterized protein</fullName>
    </submittedName>
</protein>
<accession>A0AAE1Y681</accession>
<dbReference type="EMBL" id="JACGWO010000006">
    <property type="protein sequence ID" value="KAK4424465.1"/>
    <property type="molecule type" value="Genomic_DNA"/>
</dbReference>
<sequence length="193" mass="21448">MKVVVSFGVRKWKAKVALLLYIGTEHAKGIADPTNTIRNDEPVNLDDLFHPADCWAPQVNTTGDKNELNPSLQPTANPTSNESSATKKPTSKKRNASENAVDDPRLVDIIVSFCEATADSLGHIAKRIGFEYDASVKRSKVFDALTEIPDLVLNKRLWIAKQLVTNTSMMDLFFSLPAYARAEMVRMMINRAL</sequence>
<evidence type="ECO:0000313" key="3">
    <source>
        <dbReference type="Proteomes" id="UP001293254"/>
    </source>
</evidence>
<evidence type="ECO:0000256" key="1">
    <source>
        <dbReference type="SAM" id="MobiDB-lite"/>
    </source>
</evidence>
<reference evidence="2" key="2">
    <citation type="journal article" date="2024" name="Plant">
        <title>Genomic evolution and insights into agronomic trait innovations of Sesamum species.</title>
        <authorList>
            <person name="Miao H."/>
            <person name="Wang L."/>
            <person name="Qu L."/>
            <person name="Liu H."/>
            <person name="Sun Y."/>
            <person name="Le M."/>
            <person name="Wang Q."/>
            <person name="Wei S."/>
            <person name="Zheng Y."/>
            <person name="Lin W."/>
            <person name="Duan Y."/>
            <person name="Cao H."/>
            <person name="Xiong S."/>
            <person name="Wang X."/>
            <person name="Wei L."/>
            <person name="Li C."/>
            <person name="Ma Q."/>
            <person name="Ju M."/>
            <person name="Zhao R."/>
            <person name="Li G."/>
            <person name="Mu C."/>
            <person name="Tian Q."/>
            <person name="Mei H."/>
            <person name="Zhang T."/>
            <person name="Gao T."/>
            <person name="Zhang H."/>
        </authorList>
    </citation>
    <scope>NUCLEOTIDE SEQUENCE</scope>
    <source>
        <strain evidence="2">3651</strain>
    </source>
</reference>
<gene>
    <name evidence="2" type="ORF">Salat_1639900</name>
</gene>
<reference evidence="2" key="1">
    <citation type="submission" date="2020-06" db="EMBL/GenBank/DDBJ databases">
        <authorList>
            <person name="Li T."/>
            <person name="Hu X."/>
            <person name="Zhang T."/>
            <person name="Song X."/>
            <person name="Zhang H."/>
            <person name="Dai N."/>
            <person name="Sheng W."/>
            <person name="Hou X."/>
            <person name="Wei L."/>
        </authorList>
    </citation>
    <scope>NUCLEOTIDE SEQUENCE</scope>
    <source>
        <strain evidence="2">3651</strain>
        <tissue evidence="2">Leaf</tissue>
    </source>
</reference>
<name>A0AAE1Y681_9LAMI</name>
<dbReference type="Proteomes" id="UP001293254">
    <property type="component" value="Unassembled WGS sequence"/>
</dbReference>
<proteinExistence type="predicted"/>
<evidence type="ECO:0000313" key="2">
    <source>
        <dbReference type="EMBL" id="KAK4424465.1"/>
    </source>
</evidence>
<dbReference type="AlphaFoldDB" id="A0AAE1Y681"/>
<keyword evidence="3" id="KW-1185">Reference proteome</keyword>
<feature type="compositionally biased region" description="Polar residues" evidence="1">
    <location>
        <begin position="59"/>
        <end position="88"/>
    </location>
</feature>
<feature type="region of interest" description="Disordered" evidence="1">
    <location>
        <begin position="59"/>
        <end position="99"/>
    </location>
</feature>